<organism evidence="8 9">
    <name type="scientific">Mycolicibacterium gilvum</name>
    <dbReference type="NCBI Taxonomy" id="1804"/>
    <lineage>
        <taxon>Bacteria</taxon>
        <taxon>Bacillati</taxon>
        <taxon>Actinomycetota</taxon>
        <taxon>Actinomycetes</taxon>
        <taxon>Mycobacteriales</taxon>
        <taxon>Mycobacteriaceae</taxon>
        <taxon>Mycolicibacterium</taxon>
    </lineage>
</organism>
<feature type="binding site" evidence="6">
    <location>
        <position position="234"/>
    </location>
    <ligand>
        <name>FMN</name>
        <dbReference type="ChEBI" id="CHEBI:58210"/>
    </ligand>
</feature>
<evidence type="ECO:0000259" key="7">
    <source>
        <dbReference type="Pfam" id="PF00296"/>
    </source>
</evidence>
<evidence type="ECO:0000256" key="2">
    <source>
        <dbReference type="ARBA" id="ARBA00022643"/>
    </source>
</evidence>
<evidence type="ECO:0000256" key="6">
    <source>
        <dbReference type="PIRSR" id="PIRSR000337-1"/>
    </source>
</evidence>
<dbReference type="NCBIfam" id="TIGR03860">
    <property type="entry name" value="FMN_nitrolo"/>
    <property type="match status" value="1"/>
</dbReference>
<dbReference type="InterPro" id="IPR016215">
    <property type="entry name" value="NTA_MOA"/>
</dbReference>
<dbReference type="RefSeq" id="WP_115326425.1">
    <property type="nucleotide sequence ID" value="NZ_JACKST010000056.1"/>
</dbReference>
<feature type="domain" description="Luciferase-like" evidence="7">
    <location>
        <begin position="34"/>
        <end position="391"/>
    </location>
</feature>
<evidence type="ECO:0000313" key="8">
    <source>
        <dbReference type="EMBL" id="STZ41340.1"/>
    </source>
</evidence>
<comment type="similarity">
    <text evidence="5">Belongs to the NtaA/SnaA/DszA monooxygenase family.</text>
</comment>
<feature type="binding site" evidence="6">
    <location>
        <position position="233"/>
    </location>
    <ligand>
        <name>FMN</name>
        <dbReference type="ChEBI" id="CHEBI:58210"/>
    </ligand>
</feature>
<evidence type="ECO:0000256" key="5">
    <source>
        <dbReference type="ARBA" id="ARBA00033748"/>
    </source>
</evidence>
<dbReference type="InterPro" id="IPR051260">
    <property type="entry name" value="Diverse_substr_monoxygenases"/>
</dbReference>
<evidence type="ECO:0000313" key="9">
    <source>
        <dbReference type="Proteomes" id="UP000254291"/>
    </source>
</evidence>
<keyword evidence="2 6" id="KW-0288">FMN</keyword>
<dbReference type="AlphaFoldDB" id="A0A378SF64"/>
<sequence>MTDSAKRKAHLLGFVQHGVMNHASTMWAHPRDKVGYHWSRPEYWRDLGRTMERGLFDAMFIADELAPYTTYKGSSDPVVKFAGQCPVHEPASVVPIVGAFTKHLGIGITLSTSFVPPYMMARQLSTLDHLTGGRVGWNIVTSYSKSEFQAMGKENLTPRDKRYEVVEEYMQLLYQLWDSWDDDAIVYDRDNGVFADPAKVREVNFQGEFFQSRGRHFVAPSPQKRPVLWQAGSSDQGREFASRHAESVFGIFPTPKSMRAYATDIRTRASDAGRDPESVKLIYGLQTIIDRDKGRANDRYAEFVENVQIESALGILSGHTGFDFSTLGLDDNVVDADVQGIRGLFDAILEAKDGAPVTVREAAQIYGVSMGAPVAVGMPADVADQMEQYLDEGDCNGFMMLATDTPGCFNDMTELLVPELQKRGRFRTRYPGTTLRESLREY</sequence>
<evidence type="ECO:0000256" key="1">
    <source>
        <dbReference type="ARBA" id="ARBA00022630"/>
    </source>
</evidence>
<dbReference type="Gene3D" id="3.20.20.30">
    <property type="entry name" value="Luciferase-like domain"/>
    <property type="match status" value="1"/>
</dbReference>
<name>A0A378SF64_9MYCO</name>
<feature type="binding site" evidence="6">
    <location>
        <position position="163"/>
    </location>
    <ligand>
        <name>FMN</name>
        <dbReference type="ChEBI" id="CHEBI:58210"/>
    </ligand>
</feature>
<dbReference type="PANTHER" id="PTHR30011">
    <property type="entry name" value="ALKANESULFONATE MONOOXYGENASE-RELATED"/>
    <property type="match status" value="1"/>
</dbReference>
<dbReference type="EC" id="1.14.-.-" evidence="8"/>
<dbReference type="GO" id="GO:0004497">
    <property type="term" value="F:monooxygenase activity"/>
    <property type="evidence" value="ECO:0007669"/>
    <property type="project" value="UniProtKB-KW"/>
</dbReference>
<dbReference type="GO" id="GO:0016705">
    <property type="term" value="F:oxidoreductase activity, acting on paired donors, with incorporation or reduction of molecular oxygen"/>
    <property type="evidence" value="ECO:0007669"/>
    <property type="project" value="InterPro"/>
</dbReference>
<gene>
    <name evidence="8" type="primary">moxC_1</name>
    <name evidence="8" type="ORF">NCTC10742_00543</name>
</gene>
<dbReference type="InterPro" id="IPR011251">
    <property type="entry name" value="Luciferase-like_dom"/>
</dbReference>
<feature type="binding site" evidence="6">
    <location>
        <position position="63"/>
    </location>
    <ligand>
        <name>FMN</name>
        <dbReference type="ChEBI" id="CHEBI:58210"/>
    </ligand>
</feature>
<proteinExistence type="inferred from homology"/>
<keyword evidence="3 8" id="KW-0560">Oxidoreductase</keyword>
<keyword evidence="1 6" id="KW-0285">Flavoprotein</keyword>
<accession>A0A378SF64</accession>
<dbReference type="SUPFAM" id="SSF51679">
    <property type="entry name" value="Bacterial luciferase-like"/>
    <property type="match status" value="1"/>
</dbReference>
<dbReference type="Pfam" id="PF00296">
    <property type="entry name" value="Bac_luciferase"/>
    <property type="match status" value="1"/>
</dbReference>
<keyword evidence="4" id="KW-0503">Monooxygenase</keyword>
<dbReference type="Proteomes" id="UP000254291">
    <property type="component" value="Unassembled WGS sequence"/>
</dbReference>
<dbReference type="InterPro" id="IPR036661">
    <property type="entry name" value="Luciferase-like_sf"/>
</dbReference>
<dbReference type="EMBL" id="UGQM01000001">
    <property type="protein sequence ID" value="STZ41340.1"/>
    <property type="molecule type" value="Genomic_DNA"/>
</dbReference>
<protein>
    <submittedName>
        <fullName evidence="8">F420-dependent methylene-tetrahydromethanopterin reductase</fullName>
        <ecNumber evidence="8">1.14.-.-</ecNumber>
    </submittedName>
</protein>
<evidence type="ECO:0000256" key="3">
    <source>
        <dbReference type="ARBA" id="ARBA00023002"/>
    </source>
</evidence>
<evidence type="ECO:0000256" key="4">
    <source>
        <dbReference type="ARBA" id="ARBA00023033"/>
    </source>
</evidence>
<reference evidence="8 9" key="1">
    <citation type="submission" date="2018-06" db="EMBL/GenBank/DDBJ databases">
        <authorList>
            <consortium name="Pathogen Informatics"/>
            <person name="Doyle S."/>
        </authorList>
    </citation>
    <scope>NUCLEOTIDE SEQUENCE [LARGE SCALE GENOMIC DNA]</scope>
    <source>
        <strain evidence="8 9">NCTC10742</strain>
    </source>
</reference>
<dbReference type="PIRSF" id="PIRSF000337">
    <property type="entry name" value="NTA_MOA"/>
    <property type="match status" value="1"/>
</dbReference>
<dbReference type="PANTHER" id="PTHR30011:SF16">
    <property type="entry name" value="C2H2 FINGER DOMAIN TRANSCRIPTION FACTOR (EUROFUNG)-RELATED"/>
    <property type="match status" value="1"/>
</dbReference>
<feature type="binding site" evidence="6">
    <location>
        <position position="109"/>
    </location>
    <ligand>
        <name>FMN</name>
        <dbReference type="ChEBI" id="CHEBI:58210"/>
    </ligand>
</feature>